<keyword evidence="2" id="KW-1185">Reference proteome</keyword>
<name>A0A5B7HKW8_PORTR</name>
<organism evidence="1 2">
    <name type="scientific">Portunus trituberculatus</name>
    <name type="common">Swimming crab</name>
    <name type="synonym">Neptunus trituberculatus</name>
    <dbReference type="NCBI Taxonomy" id="210409"/>
    <lineage>
        <taxon>Eukaryota</taxon>
        <taxon>Metazoa</taxon>
        <taxon>Ecdysozoa</taxon>
        <taxon>Arthropoda</taxon>
        <taxon>Crustacea</taxon>
        <taxon>Multicrustacea</taxon>
        <taxon>Malacostraca</taxon>
        <taxon>Eumalacostraca</taxon>
        <taxon>Eucarida</taxon>
        <taxon>Decapoda</taxon>
        <taxon>Pleocyemata</taxon>
        <taxon>Brachyura</taxon>
        <taxon>Eubrachyura</taxon>
        <taxon>Portunoidea</taxon>
        <taxon>Portunidae</taxon>
        <taxon>Portuninae</taxon>
        <taxon>Portunus</taxon>
    </lineage>
</organism>
<dbReference type="EMBL" id="VSRR010031758">
    <property type="protein sequence ID" value="MPC70813.1"/>
    <property type="molecule type" value="Genomic_DNA"/>
</dbReference>
<comment type="caution">
    <text evidence="1">The sequence shown here is derived from an EMBL/GenBank/DDBJ whole genome shotgun (WGS) entry which is preliminary data.</text>
</comment>
<reference evidence="1 2" key="1">
    <citation type="submission" date="2019-05" db="EMBL/GenBank/DDBJ databases">
        <title>Another draft genome of Portunus trituberculatus and its Hox gene families provides insights of decapod evolution.</title>
        <authorList>
            <person name="Jeong J.-H."/>
            <person name="Song I."/>
            <person name="Kim S."/>
            <person name="Choi T."/>
            <person name="Kim D."/>
            <person name="Ryu S."/>
            <person name="Kim W."/>
        </authorList>
    </citation>
    <scope>NUCLEOTIDE SEQUENCE [LARGE SCALE GENOMIC DNA]</scope>
    <source>
        <tissue evidence="1">Muscle</tissue>
    </source>
</reference>
<sequence>MPNLTITDNQYSTLGREIGSAPSSFLSPTITCPFSIPSNTVKVRCPEDFPCLGRRGHNPPLHMPLYRLSR</sequence>
<accession>A0A5B7HKW8</accession>
<evidence type="ECO:0000313" key="2">
    <source>
        <dbReference type="Proteomes" id="UP000324222"/>
    </source>
</evidence>
<dbReference type="Proteomes" id="UP000324222">
    <property type="component" value="Unassembled WGS sequence"/>
</dbReference>
<protein>
    <submittedName>
        <fullName evidence="1">Uncharacterized protein</fullName>
    </submittedName>
</protein>
<gene>
    <name evidence="1" type="ORF">E2C01_065071</name>
</gene>
<dbReference type="AlphaFoldDB" id="A0A5B7HKW8"/>
<proteinExistence type="predicted"/>
<evidence type="ECO:0000313" key="1">
    <source>
        <dbReference type="EMBL" id="MPC70813.1"/>
    </source>
</evidence>